<dbReference type="EMBL" id="WNKU01000010">
    <property type="protein sequence ID" value="MTV49325.1"/>
    <property type="molecule type" value="Genomic_DNA"/>
</dbReference>
<evidence type="ECO:0000256" key="3">
    <source>
        <dbReference type="ARBA" id="ARBA00011738"/>
    </source>
</evidence>
<evidence type="ECO:0000256" key="10">
    <source>
        <dbReference type="ARBA" id="ARBA00055605"/>
    </source>
</evidence>
<feature type="binding site" evidence="11">
    <location>
        <position position="175"/>
    </location>
    <ligand>
        <name>Mg(2+)</name>
        <dbReference type="ChEBI" id="CHEBI:18420"/>
    </ligand>
</feature>
<evidence type="ECO:0000313" key="13">
    <source>
        <dbReference type="EMBL" id="MTV49325.1"/>
    </source>
</evidence>
<dbReference type="GO" id="GO:0019288">
    <property type="term" value="P:isopentenyl diphosphate biosynthetic process, methylerythritol 4-phosphate pathway"/>
    <property type="evidence" value="ECO:0007669"/>
    <property type="project" value="TreeGrafter"/>
</dbReference>
<dbReference type="InterPro" id="IPR005477">
    <property type="entry name" value="Dxylulose-5-P_synthase"/>
</dbReference>
<reference evidence="13 14" key="1">
    <citation type="submission" date="2019-11" db="EMBL/GenBank/DDBJ databases">
        <title>Whole-genome sequence of a the green, strictly anaerobic photosynthetic bacterium Heliobacillus mobilis DSM 6151.</title>
        <authorList>
            <person name="Kyndt J.A."/>
            <person name="Meyer T.E."/>
        </authorList>
    </citation>
    <scope>NUCLEOTIDE SEQUENCE [LARGE SCALE GENOMIC DNA]</scope>
    <source>
        <strain evidence="13 14">DSM 6151</strain>
    </source>
</reference>
<sequence length="642" mass="70290">MPQILSQIHKPADLHKLTSAELEQLSKEIREVIIETTSNNGGHLAPNLGVVELTLALHLVFKTPKDKIVWDVGHQSYVHKLLTGRYKEFSTLRRHRGLAGFPKRSESEHDVFNTGHSSTSISAALGFACARDLQKEDSSVIAVIGDGALTGGMALEALNHAGHVQTDLIVVLNDNEKSIADNVGAMSTYLTRIRTDPRYFRNKEEMEDVLKRIPSIGPHVLKVLEKMKDGLKNLVVPGVLFEELGYSYLGPIDGHNLQELRAVLANARRLKGPVLVHVLTKKGKGYGPAESNPSLFHGVGPFDRATGKVHKSDGPPSYTQVFSETLLRLARQDERILSITAAMPDGTGLGAFARNFPSRFIDVGIAEQHAVTMSSAMALQGFKPVVAIYSTFLQRAYDQVFHDACLHKAPVVFAIDRGGMVGDDGETHHGVFDMSYLRHIPELVHMSPKDENELQHMLYTAVEYNGPIAIRYPRGAGVGASLDKELTLLPIGKGEVLRQGTDVAIIAIGNMVSIAEEAANQLEEQGIRAAVVNARFVKPLDEELILKLARDIGKIITIEEHILAGGFGSAILELFEAKNVDCKVKRIGIPDEFVQHGSISILRETYGLTVDNLARTAREMLDGVSLSRKRGPMKIVCPGELR</sequence>
<dbReference type="FunFam" id="3.40.50.920:FF:000002">
    <property type="entry name" value="1-deoxy-D-xylulose-5-phosphate synthase"/>
    <property type="match status" value="1"/>
</dbReference>
<dbReference type="GO" id="GO:0009228">
    <property type="term" value="P:thiamine biosynthetic process"/>
    <property type="evidence" value="ECO:0007669"/>
    <property type="project" value="UniProtKB-UniRule"/>
</dbReference>
<dbReference type="Pfam" id="PF13292">
    <property type="entry name" value="DXP_synthase_N"/>
    <property type="match status" value="1"/>
</dbReference>
<organism evidence="13 14">
    <name type="scientific">Heliobacterium mobile</name>
    <name type="common">Heliobacillus mobilis</name>
    <dbReference type="NCBI Taxonomy" id="28064"/>
    <lineage>
        <taxon>Bacteria</taxon>
        <taxon>Bacillati</taxon>
        <taxon>Bacillota</taxon>
        <taxon>Clostridia</taxon>
        <taxon>Eubacteriales</taxon>
        <taxon>Heliobacteriaceae</taxon>
        <taxon>Heliobacterium</taxon>
    </lineage>
</organism>
<keyword evidence="5 11" id="KW-0479">Metal-binding</keyword>
<comment type="cofactor">
    <cofactor evidence="11">
        <name>thiamine diphosphate</name>
        <dbReference type="ChEBI" id="CHEBI:58937"/>
    </cofactor>
    <text evidence="11">Binds 1 thiamine pyrophosphate per subunit.</text>
</comment>
<evidence type="ECO:0000313" key="14">
    <source>
        <dbReference type="Proteomes" id="UP000430670"/>
    </source>
</evidence>
<dbReference type="SMART" id="SM00861">
    <property type="entry name" value="Transket_pyr"/>
    <property type="match status" value="1"/>
</dbReference>
<dbReference type="GO" id="GO:0016114">
    <property type="term" value="P:terpenoid biosynthetic process"/>
    <property type="evidence" value="ECO:0007669"/>
    <property type="project" value="UniProtKB-UniRule"/>
</dbReference>
<dbReference type="HAMAP" id="MF_00315">
    <property type="entry name" value="DXP_synth"/>
    <property type="match status" value="1"/>
</dbReference>
<evidence type="ECO:0000256" key="7">
    <source>
        <dbReference type="ARBA" id="ARBA00022977"/>
    </source>
</evidence>
<dbReference type="GO" id="GO:0000287">
    <property type="term" value="F:magnesium ion binding"/>
    <property type="evidence" value="ECO:0007669"/>
    <property type="project" value="UniProtKB-UniRule"/>
</dbReference>
<dbReference type="Gene3D" id="3.40.50.970">
    <property type="match status" value="2"/>
</dbReference>
<accession>A0A6I3SKP2</accession>
<feature type="binding site" evidence="11">
    <location>
        <position position="146"/>
    </location>
    <ligand>
        <name>Mg(2+)</name>
        <dbReference type="ChEBI" id="CHEBI:18420"/>
    </ligand>
</feature>
<dbReference type="PROSITE" id="PS00802">
    <property type="entry name" value="TRANSKETOLASE_2"/>
    <property type="match status" value="1"/>
</dbReference>
<comment type="catalytic activity">
    <reaction evidence="11">
        <text>D-glyceraldehyde 3-phosphate + pyruvate + H(+) = 1-deoxy-D-xylulose 5-phosphate + CO2</text>
        <dbReference type="Rhea" id="RHEA:12605"/>
        <dbReference type="ChEBI" id="CHEBI:15361"/>
        <dbReference type="ChEBI" id="CHEBI:15378"/>
        <dbReference type="ChEBI" id="CHEBI:16526"/>
        <dbReference type="ChEBI" id="CHEBI:57792"/>
        <dbReference type="ChEBI" id="CHEBI:59776"/>
        <dbReference type="EC" id="2.2.1.7"/>
    </reaction>
</comment>
<name>A0A6I3SKP2_HELMO</name>
<evidence type="ECO:0000256" key="6">
    <source>
        <dbReference type="ARBA" id="ARBA00022842"/>
    </source>
</evidence>
<dbReference type="AlphaFoldDB" id="A0A6I3SKP2"/>
<comment type="similarity">
    <text evidence="2 11">Belongs to the transketolase family. DXPS subfamily.</text>
</comment>
<feature type="binding site" evidence="11">
    <location>
        <begin position="115"/>
        <end position="117"/>
    </location>
    <ligand>
        <name>thiamine diphosphate</name>
        <dbReference type="ChEBI" id="CHEBI:58937"/>
    </ligand>
</feature>
<feature type="binding site" evidence="11">
    <location>
        <begin position="147"/>
        <end position="148"/>
    </location>
    <ligand>
        <name>thiamine diphosphate</name>
        <dbReference type="ChEBI" id="CHEBI:58937"/>
    </ligand>
</feature>
<dbReference type="InterPro" id="IPR020826">
    <property type="entry name" value="Transketolase_BS"/>
</dbReference>
<feature type="domain" description="Transketolase-like pyrimidine-binding" evidence="12">
    <location>
        <begin position="316"/>
        <end position="480"/>
    </location>
</feature>
<dbReference type="Proteomes" id="UP000430670">
    <property type="component" value="Unassembled WGS sequence"/>
</dbReference>
<dbReference type="Gene3D" id="3.40.50.920">
    <property type="match status" value="1"/>
</dbReference>
<dbReference type="Pfam" id="PF02780">
    <property type="entry name" value="Transketolase_C"/>
    <property type="match status" value="1"/>
</dbReference>
<evidence type="ECO:0000256" key="4">
    <source>
        <dbReference type="ARBA" id="ARBA00022679"/>
    </source>
</evidence>
<dbReference type="UniPathway" id="UPA00064">
    <property type="reaction ID" value="UER00091"/>
</dbReference>
<evidence type="ECO:0000256" key="11">
    <source>
        <dbReference type="HAMAP-Rule" id="MF_00315"/>
    </source>
</evidence>
<comment type="caution">
    <text evidence="13">The sequence shown here is derived from an EMBL/GenBank/DDBJ whole genome shotgun (WGS) entry which is preliminary data.</text>
</comment>
<keyword evidence="14" id="KW-1185">Reference proteome</keyword>
<comment type="function">
    <text evidence="10 11">Catalyzes the acyloin condensation reaction between C atoms 2 and 3 of pyruvate and glyceraldehyde 3-phosphate to yield 1-deoxy-D-xylulose-5-phosphate (DXP).</text>
</comment>
<dbReference type="OrthoDB" id="9803371at2"/>
<dbReference type="InterPro" id="IPR009014">
    <property type="entry name" value="Transketo_C/PFOR_II"/>
</dbReference>
<dbReference type="PANTHER" id="PTHR43322:SF5">
    <property type="entry name" value="1-DEOXY-D-XYLULOSE-5-PHOSPHATE SYNTHASE, CHLOROPLASTIC"/>
    <property type="match status" value="1"/>
</dbReference>
<feature type="binding site" evidence="11">
    <location>
        <position position="175"/>
    </location>
    <ligand>
        <name>thiamine diphosphate</name>
        <dbReference type="ChEBI" id="CHEBI:58937"/>
    </ligand>
</feature>
<dbReference type="InterPro" id="IPR005475">
    <property type="entry name" value="Transketolase-like_Pyr-bd"/>
</dbReference>
<dbReference type="NCBIfam" id="TIGR00204">
    <property type="entry name" value="dxs"/>
    <property type="match status" value="1"/>
</dbReference>
<gene>
    <name evidence="11 13" type="primary">dxs</name>
    <name evidence="13" type="ORF">GJ688_10080</name>
</gene>
<feature type="binding site" evidence="11">
    <location>
        <position position="367"/>
    </location>
    <ligand>
        <name>thiamine diphosphate</name>
        <dbReference type="ChEBI" id="CHEBI:58937"/>
    </ligand>
</feature>
<dbReference type="InterPro" id="IPR033248">
    <property type="entry name" value="Transketolase_C"/>
</dbReference>
<evidence type="ECO:0000256" key="2">
    <source>
        <dbReference type="ARBA" id="ARBA00011081"/>
    </source>
</evidence>
<dbReference type="Pfam" id="PF02779">
    <property type="entry name" value="Transket_pyr"/>
    <property type="match status" value="1"/>
</dbReference>
<feature type="binding site" evidence="11">
    <location>
        <position position="286"/>
    </location>
    <ligand>
        <name>thiamine diphosphate</name>
        <dbReference type="ChEBI" id="CHEBI:58937"/>
    </ligand>
</feature>
<dbReference type="PROSITE" id="PS00801">
    <property type="entry name" value="TRANSKETOLASE_1"/>
    <property type="match status" value="1"/>
</dbReference>
<evidence type="ECO:0000256" key="8">
    <source>
        <dbReference type="ARBA" id="ARBA00023052"/>
    </source>
</evidence>
<dbReference type="PANTHER" id="PTHR43322">
    <property type="entry name" value="1-D-DEOXYXYLULOSE 5-PHOSPHATE SYNTHASE-RELATED"/>
    <property type="match status" value="1"/>
</dbReference>
<dbReference type="NCBIfam" id="NF003933">
    <property type="entry name" value="PRK05444.2-2"/>
    <property type="match status" value="1"/>
</dbReference>
<keyword evidence="4 11" id="KW-0808">Transferase</keyword>
<dbReference type="CDD" id="cd07033">
    <property type="entry name" value="TPP_PYR_DXS_TK_like"/>
    <property type="match status" value="1"/>
</dbReference>
<dbReference type="GO" id="GO:0008661">
    <property type="term" value="F:1-deoxy-D-xylulose-5-phosphate synthase activity"/>
    <property type="evidence" value="ECO:0007669"/>
    <property type="project" value="UniProtKB-UniRule"/>
</dbReference>
<dbReference type="RefSeq" id="WP_155476499.1">
    <property type="nucleotide sequence ID" value="NZ_WNKU01000010.1"/>
</dbReference>
<keyword evidence="9 11" id="KW-0414">Isoprene biosynthesis</keyword>
<evidence type="ECO:0000256" key="5">
    <source>
        <dbReference type="ARBA" id="ARBA00022723"/>
    </source>
</evidence>
<dbReference type="EC" id="2.2.1.7" evidence="11"/>
<evidence type="ECO:0000256" key="9">
    <source>
        <dbReference type="ARBA" id="ARBA00023229"/>
    </source>
</evidence>
<keyword evidence="6 11" id="KW-0460">Magnesium</keyword>
<dbReference type="CDD" id="cd02007">
    <property type="entry name" value="TPP_DXS"/>
    <property type="match status" value="1"/>
</dbReference>
<evidence type="ECO:0000256" key="1">
    <source>
        <dbReference type="ARBA" id="ARBA00004980"/>
    </source>
</evidence>
<dbReference type="SUPFAM" id="SSF52922">
    <property type="entry name" value="TK C-terminal domain-like"/>
    <property type="match status" value="1"/>
</dbReference>
<proteinExistence type="inferred from homology"/>
<feature type="binding site" evidence="11">
    <location>
        <position position="74"/>
    </location>
    <ligand>
        <name>thiamine diphosphate</name>
        <dbReference type="ChEBI" id="CHEBI:58937"/>
    </ligand>
</feature>
<comment type="subunit">
    <text evidence="3 11">Homodimer.</text>
</comment>
<dbReference type="GO" id="GO:0005829">
    <property type="term" value="C:cytosol"/>
    <property type="evidence" value="ECO:0007669"/>
    <property type="project" value="TreeGrafter"/>
</dbReference>
<dbReference type="GO" id="GO:0030976">
    <property type="term" value="F:thiamine pyrophosphate binding"/>
    <property type="evidence" value="ECO:0007669"/>
    <property type="project" value="UniProtKB-UniRule"/>
</dbReference>
<keyword evidence="8 11" id="KW-0786">Thiamine pyrophosphate</keyword>
<evidence type="ECO:0000259" key="12">
    <source>
        <dbReference type="SMART" id="SM00861"/>
    </source>
</evidence>
<comment type="cofactor">
    <cofactor evidence="11">
        <name>Mg(2+)</name>
        <dbReference type="ChEBI" id="CHEBI:18420"/>
    </cofactor>
    <text evidence="11">Binds 1 Mg(2+) ion per subunit.</text>
</comment>
<protein>
    <recommendedName>
        <fullName evidence="11">1-deoxy-D-xylulose-5-phosphate synthase</fullName>
        <ecNumber evidence="11">2.2.1.7</ecNumber>
    </recommendedName>
    <alternativeName>
        <fullName evidence="11">1-deoxyxylulose-5-phosphate synthase</fullName>
        <shortName evidence="11">DXP synthase</shortName>
        <shortName evidence="11">DXPS</shortName>
    </alternativeName>
</protein>
<dbReference type="InterPro" id="IPR029061">
    <property type="entry name" value="THDP-binding"/>
</dbReference>
<dbReference type="SUPFAM" id="SSF52518">
    <property type="entry name" value="Thiamin diphosphate-binding fold (THDP-binding)"/>
    <property type="match status" value="2"/>
</dbReference>
<dbReference type="FunFam" id="3.40.50.970:FF:000005">
    <property type="entry name" value="1-deoxy-D-xylulose-5-phosphate synthase"/>
    <property type="match status" value="1"/>
</dbReference>
<comment type="pathway">
    <text evidence="1 11">Metabolic intermediate biosynthesis; 1-deoxy-D-xylulose 5-phosphate biosynthesis; 1-deoxy-D-xylulose 5-phosphate from D-glyceraldehyde 3-phosphate and pyruvate: step 1/1.</text>
</comment>
<keyword evidence="7 11" id="KW-0784">Thiamine biosynthesis</keyword>
<dbReference type="InterPro" id="IPR049557">
    <property type="entry name" value="Transketolase_CS"/>
</dbReference>